<dbReference type="STRING" id="1094564.MCW_01599"/>
<accession>J0Z558</accession>
<dbReference type="AlphaFoldDB" id="J0Z558"/>
<gene>
    <name evidence="1" type="ORF">MCW_01599</name>
</gene>
<proteinExistence type="predicted"/>
<evidence type="ECO:0000313" key="2">
    <source>
        <dbReference type="Proteomes" id="UP000002646"/>
    </source>
</evidence>
<organism evidence="1 2">
    <name type="scientific">Cardidatus Bartonella washoeensis 085-0475</name>
    <dbReference type="NCBI Taxonomy" id="1094564"/>
    <lineage>
        <taxon>Bacteria</taxon>
        <taxon>Pseudomonadati</taxon>
        <taxon>Pseudomonadota</taxon>
        <taxon>Alphaproteobacteria</taxon>
        <taxon>Hyphomicrobiales</taxon>
        <taxon>Bartonellaceae</taxon>
        <taxon>Bartonella</taxon>
    </lineage>
</organism>
<feature type="non-terminal residue" evidence="1">
    <location>
        <position position="1"/>
    </location>
</feature>
<sequence length="42" mass="4794">TEPYYKLIAMSADSRVKDAIIYRKGKDPTIYFALFGNNDPLP</sequence>
<dbReference type="HOGENOM" id="CLU_3243521_0_0_5"/>
<reference evidence="1 2" key="1">
    <citation type="submission" date="2012-03" db="EMBL/GenBank/DDBJ databases">
        <title>The Genome Sequence of Bartonella washoensis 085-0475.</title>
        <authorList>
            <consortium name="The Broad Institute Genome Sequencing Platform"/>
            <consortium name="The Broad Institute Genome Sequencing Center for Infectious Disease"/>
            <person name="Feldgarden M."/>
            <person name="Kirby J."/>
            <person name="Kosoy M."/>
            <person name="Birtles R."/>
            <person name="Probert W.S."/>
            <person name="Chiaraviglio L."/>
            <person name="Young S.K."/>
            <person name="Zeng Q."/>
            <person name="Gargeya S."/>
            <person name="Fitzgerald M."/>
            <person name="Haas B."/>
            <person name="Abouelleil A."/>
            <person name="Alvarado L."/>
            <person name="Arachchi H.M."/>
            <person name="Berlin A."/>
            <person name="Chapman S.B."/>
            <person name="Gearin G."/>
            <person name="Goldberg J."/>
            <person name="Griggs A."/>
            <person name="Gujja S."/>
            <person name="Hansen M."/>
            <person name="Heiman D."/>
            <person name="Howarth C."/>
            <person name="Larimer J."/>
            <person name="Lui A."/>
            <person name="MacDonald P.J.P."/>
            <person name="McCowen C."/>
            <person name="Montmayeur A."/>
            <person name="Murphy C."/>
            <person name="Neiman D."/>
            <person name="Pearson M."/>
            <person name="Priest M."/>
            <person name="Roberts A."/>
            <person name="Saif S."/>
            <person name="Shea T."/>
            <person name="Sisk P."/>
            <person name="Stolte C."/>
            <person name="Sykes S."/>
            <person name="Wortman J."/>
            <person name="Nusbaum C."/>
            <person name="Birren B."/>
        </authorList>
    </citation>
    <scope>NUCLEOTIDE SEQUENCE [LARGE SCALE GENOMIC DNA]</scope>
    <source>
        <strain evidence="1 2">085-0475</strain>
    </source>
</reference>
<protein>
    <submittedName>
        <fullName evidence="1">Uncharacterized protein</fullName>
    </submittedName>
</protein>
<name>J0Z558_9HYPH</name>
<comment type="caution">
    <text evidence="1">The sequence shown here is derived from an EMBL/GenBank/DDBJ whole genome shotgun (WGS) entry which is preliminary data.</text>
</comment>
<dbReference type="EMBL" id="AILX01000035">
    <property type="protein sequence ID" value="EJF82728.1"/>
    <property type="molecule type" value="Genomic_DNA"/>
</dbReference>
<evidence type="ECO:0000313" key="1">
    <source>
        <dbReference type="EMBL" id="EJF82728.1"/>
    </source>
</evidence>
<dbReference type="Proteomes" id="UP000002646">
    <property type="component" value="Unassembled WGS sequence"/>
</dbReference>